<evidence type="ECO:0000256" key="17">
    <source>
        <dbReference type="PROSITE-ProRule" id="PRU00169"/>
    </source>
</evidence>
<dbReference type="CDD" id="cd00130">
    <property type="entry name" value="PAS"/>
    <property type="match status" value="1"/>
</dbReference>
<comment type="subcellular location">
    <subcellularLocation>
        <location evidence="2">Cell membrane</location>
        <topology evidence="2">Multi-pass membrane protein</topology>
    </subcellularLocation>
</comment>
<dbReference type="InterPro" id="IPR003661">
    <property type="entry name" value="HisK_dim/P_dom"/>
</dbReference>
<comment type="caution">
    <text evidence="24">The sequence shown here is derived from an EMBL/GenBank/DDBJ whole genome shotgun (WGS) entry which is preliminary data.</text>
</comment>
<dbReference type="InterPro" id="IPR003594">
    <property type="entry name" value="HATPase_dom"/>
</dbReference>
<dbReference type="EMBL" id="SRSC01000005">
    <property type="protein sequence ID" value="TGU70326.1"/>
    <property type="molecule type" value="Genomic_DNA"/>
</dbReference>
<dbReference type="InterPro" id="IPR035965">
    <property type="entry name" value="PAS-like_dom_sf"/>
</dbReference>
<dbReference type="InterPro" id="IPR036641">
    <property type="entry name" value="HPT_dom_sf"/>
</dbReference>
<dbReference type="Gene3D" id="3.40.50.2300">
    <property type="match status" value="1"/>
</dbReference>
<dbReference type="InterPro" id="IPR005467">
    <property type="entry name" value="His_kinase_dom"/>
</dbReference>
<dbReference type="SUPFAM" id="SSF47384">
    <property type="entry name" value="Homodimeric domain of signal transducing histidine kinase"/>
    <property type="match status" value="1"/>
</dbReference>
<dbReference type="SMART" id="SM00091">
    <property type="entry name" value="PAS"/>
    <property type="match status" value="1"/>
</dbReference>
<dbReference type="SMART" id="SM00448">
    <property type="entry name" value="REC"/>
    <property type="match status" value="1"/>
</dbReference>
<keyword evidence="13 18" id="KW-0472">Membrane</keyword>
<dbReference type="NCBIfam" id="TIGR00229">
    <property type="entry name" value="sensory_box"/>
    <property type="match status" value="1"/>
</dbReference>
<proteinExistence type="predicted"/>
<evidence type="ECO:0000256" key="5">
    <source>
        <dbReference type="ARBA" id="ARBA00022553"/>
    </source>
</evidence>
<dbReference type="SUPFAM" id="SSF52172">
    <property type="entry name" value="CheY-like"/>
    <property type="match status" value="1"/>
</dbReference>
<protein>
    <recommendedName>
        <fullName evidence="15">Sensory/regulatory protein RpfC</fullName>
        <ecNumber evidence="3">2.7.13.3</ecNumber>
    </recommendedName>
</protein>
<name>A0A4S1CBL2_9BACT</name>
<dbReference type="GO" id="GO:0000155">
    <property type="term" value="F:phosphorelay sensor kinase activity"/>
    <property type="evidence" value="ECO:0007669"/>
    <property type="project" value="InterPro"/>
</dbReference>
<evidence type="ECO:0000313" key="24">
    <source>
        <dbReference type="EMBL" id="TGU70326.1"/>
    </source>
</evidence>
<evidence type="ECO:0000256" key="8">
    <source>
        <dbReference type="ARBA" id="ARBA00022741"/>
    </source>
</evidence>
<evidence type="ECO:0000256" key="10">
    <source>
        <dbReference type="ARBA" id="ARBA00022840"/>
    </source>
</evidence>
<evidence type="ECO:0000256" key="13">
    <source>
        <dbReference type="ARBA" id="ARBA00023136"/>
    </source>
</evidence>
<gene>
    <name evidence="24" type="ORF">E4633_19255</name>
</gene>
<dbReference type="FunFam" id="1.10.287.130:FF:000002">
    <property type="entry name" value="Two-component osmosensing histidine kinase"/>
    <property type="match status" value="1"/>
</dbReference>
<dbReference type="InterPro" id="IPR008207">
    <property type="entry name" value="Sig_transdc_His_kin_Hpt_dom"/>
</dbReference>
<organism evidence="24 25">
    <name type="scientific">Geomonas terrae</name>
    <dbReference type="NCBI Taxonomy" id="2562681"/>
    <lineage>
        <taxon>Bacteria</taxon>
        <taxon>Pseudomonadati</taxon>
        <taxon>Thermodesulfobacteriota</taxon>
        <taxon>Desulfuromonadia</taxon>
        <taxon>Geobacterales</taxon>
        <taxon>Geobacteraceae</taxon>
        <taxon>Geomonas</taxon>
    </lineage>
</organism>
<dbReference type="Gene3D" id="1.10.287.130">
    <property type="match status" value="1"/>
</dbReference>
<evidence type="ECO:0000256" key="18">
    <source>
        <dbReference type="SAM" id="Phobius"/>
    </source>
</evidence>
<dbReference type="Gene3D" id="3.30.450.20">
    <property type="entry name" value="PAS domain"/>
    <property type="match status" value="1"/>
</dbReference>
<evidence type="ECO:0000259" key="20">
    <source>
        <dbReference type="PROSITE" id="PS50110"/>
    </source>
</evidence>
<evidence type="ECO:0000259" key="19">
    <source>
        <dbReference type="PROSITE" id="PS50109"/>
    </source>
</evidence>
<dbReference type="SUPFAM" id="SSF47226">
    <property type="entry name" value="Histidine-containing phosphotransfer domain, HPT domain"/>
    <property type="match status" value="1"/>
</dbReference>
<dbReference type="Gene3D" id="1.20.120.160">
    <property type="entry name" value="HPT domain"/>
    <property type="match status" value="1"/>
</dbReference>
<dbReference type="CDD" id="cd00082">
    <property type="entry name" value="HisKA"/>
    <property type="match status" value="1"/>
</dbReference>
<feature type="transmembrane region" description="Helical" evidence="18">
    <location>
        <begin position="31"/>
        <end position="49"/>
    </location>
</feature>
<dbReference type="EC" id="2.7.13.3" evidence="3"/>
<dbReference type="Gene3D" id="3.30.565.10">
    <property type="entry name" value="Histidine kinase-like ATPase, C-terminal domain"/>
    <property type="match status" value="1"/>
</dbReference>
<dbReference type="PROSITE" id="PS50113">
    <property type="entry name" value="PAC"/>
    <property type="match status" value="1"/>
</dbReference>
<dbReference type="Pfam" id="PF13426">
    <property type="entry name" value="PAS_9"/>
    <property type="match status" value="1"/>
</dbReference>
<keyword evidence="11 18" id="KW-1133">Transmembrane helix</keyword>
<dbReference type="InterPro" id="IPR004358">
    <property type="entry name" value="Sig_transdc_His_kin-like_C"/>
</dbReference>
<dbReference type="InterPro" id="IPR000700">
    <property type="entry name" value="PAS-assoc_C"/>
</dbReference>
<evidence type="ECO:0000256" key="14">
    <source>
        <dbReference type="ARBA" id="ARBA00064003"/>
    </source>
</evidence>
<reference evidence="24 25" key="1">
    <citation type="submission" date="2019-04" db="EMBL/GenBank/DDBJ databases">
        <title>Geobacter oryzae sp. nov., ferric-reducing bacteria isolated from paddy soil.</title>
        <authorList>
            <person name="Xu Z."/>
            <person name="Masuda Y."/>
            <person name="Itoh H."/>
            <person name="Senoo K."/>
        </authorList>
    </citation>
    <scope>NUCLEOTIDE SEQUENCE [LARGE SCALE GENOMIC DNA]</scope>
    <source>
        <strain evidence="24 25">Red111</strain>
    </source>
</reference>
<comment type="subunit">
    <text evidence="14">At low DSF concentrations, interacts with RpfF.</text>
</comment>
<dbReference type="PANTHER" id="PTHR45339">
    <property type="entry name" value="HYBRID SIGNAL TRANSDUCTION HISTIDINE KINASE J"/>
    <property type="match status" value="1"/>
</dbReference>
<keyword evidence="25" id="KW-1185">Reference proteome</keyword>
<evidence type="ECO:0000256" key="2">
    <source>
        <dbReference type="ARBA" id="ARBA00004651"/>
    </source>
</evidence>
<keyword evidence="9" id="KW-0418">Kinase</keyword>
<evidence type="ECO:0000259" key="21">
    <source>
        <dbReference type="PROSITE" id="PS50112"/>
    </source>
</evidence>
<feature type="domain" description="PAC" evidence="22">
    <location>
        <begin position="141"/>
        <end position="191"/>
    </location>
</feature>
<sequence>MSVERGLKITAGGTLLAVVMLAMHDSVMPDLRLYALLISCGVLAWFLAWCWAPGRKNPVGEAGERASLLLESVEEGVVAVDGSGTVVFVNRAALELLGYGDGELEGRDLRTVLHEGGAARCAECGKTNCLLNPAFGGSRQRSFDELMWRKDGTSFHADLSCSSLGGGTHPGAVLAFRDVTKRREAEEALRQSTRAQEEANRQLLRTVQHANELAVKADRASAAKSEFLANMSHEIRTPMNAIVGAGHLLSGTALTSQQSDYLQTLMISADLLLKVINDILDFSKIEAGKLEIERVEFSVRDVVEEILSVYSARAEQQGLELSVELDPEIPTSLLGDPMRISQILNNLLSNALKFTRHGYISISVRLASRDGASAELLFAVRDSGIGMLADEQAQLFQAFTQVDGSITRTYGGTGLGLAICRRLCAVMKGEIWCESVAGLGSTFSFRLPFGIASVRGQVPQHRESRVGRFRQQHVLLVEDNQFNQKVALALLERAGLQVSVAGNGADAVEQVKRNDFDLVLMDIQMPVMDGLTAARHIRALDRPGAASLPILAISANAMERDVEASLAAGMNAHIAKPFTPGTLYGAISVWLDDGGAVPTRGEANDMAEASPAGQTLQRVDFETGVRQTGGDRRLYLDLLGQFEFEYREQGEEIEGEVAAGRLDEAARLAHSVKGIAGVLAAQPLQRAAQRLESALKGEGESAQALADFRLELKLTIAFLRAGVEREAKEEYQSPP</sequence>
<evidence type="ECO:0000313" key="25">
    <source>
        <dbReference type="Proteomes" id="UP000306416"/>
    </source>
</evidence>
<feature type="modified residue" description="4-aspartylphosphate" evidence="17">
    <location>
        <position position="522"/>
    </location>
</feature>
<feature type="domain" description="Histidine kinase" evidence="19">
    <location>
        <begin position="230"/>
        <end position="451"/>
    </location>
</feature>
<dbReference type="SUPFAM" id="SSF55785">
    <property type="entry name" value="PYP-like sensor domain (PAS domain)"/>
    <property type="match status" value="1"/>
</dbReference>
<evidence type="ECO:0000256" key="3">
    <source>
        <dbReference type="ARBA" id="ARBA00012438"/>
    </source>
</evidence>
<dbReference type="CDD" id="cd00088">
    <property type="entry name" value="HPT"/>
    <property type="match status" value="1"/>
</dbReference>
<comment type="catalytic activity">
    <reaction evidence="1">
        <text>ATP + protein L-histidine = ADP + protein N-phospho-L-histidine.</text>
        <dbReference type="EC" id="2.7.13.3"/>
    </reaction>
</comment>
<dbReference type="Pfam" id="PF01627">
    <property type="entry name" value="Hpt"/>
    <property type="match status" value="1"/>
</dbReference>
<keyword evidence="8" id="KW-0547">Nucleotide-binding</keyword>
<dbReference type="SMART" id="SM00388">
    <property type="entry name" value="HisKA"/>
    <property type="match status" value="1"/>
</dbReference>
<evidence type="ECO:0000256" key="12">
    <source>
        <dbReference type="ARBA" id="ARBA00023012"/>
    </source>
</evidence>
<keyword evidence="6" id="KW-0808">Transferase</keyword>
<dbReference type="PROSITE" id="PS50109">
    <property type="entry name" value="HIS_KIN"/>
    <property type="match status" value="1"/>
</dbReference>
<evidence type="ECO:0000256" key="9">
    <source>
        <dbReference type="ARBA" id="ARBA00022777"/>
    </source>
</evidence>
<dbReference type="SMART" id="SM00387">
    <property type="entry name" value="HATPase_c"/>
    <property type="match status" value="1"/>
</dbReference>
<dbReference type="InterPro" id="IPR036890">
    <property type="entry name" value="HATPase_C_sf"/>
</dbReference>
<keyword evidence="10" id="KW-0067">ATP-binding</keyword>
<feature type="modified residue" description="Phosphohistidine" evidence="16">
    <location>
        <position position="670"/>
    </location>
</feature>
<dbReference type="PANTHER" id="PTHR45339:SF1">
    <property type="entry name" value="HYBRID SIGNAL TRANSDUCTION HISTIDINE KINASE J"/>
    <property type="match status" value="1"/>
</dbReference>
<dbReference type="PRINTS" id="PR00344">
    <property type="entry name" value="BCTRLSENSOR"/>
</dbReference>
<keyword evidence="12" id="KW-0902">Two-component regulatory system</keyword>
<evidence type="ECO:0000256" key="16">
    <source>
        <dbReference type="PROSITE-ProRule" id="PRU00110"/>
    </source>
</evidence>
<evidence type="ECO:0000259" key="22">
    <source>
        <dbReference type="PROSITE" id="PS50113"/>
    </source>
</evidence>
<dbReference type="CDD" id="cd17546">
    <property type="entry name" value="REC_hyHK_CKI1_RcsC-like"/>
    <property type="match status" value="1"/>
</dbReference>
<feature type="domain" description="Response regulatory" evidence="20">
    <location>
        <begin position="473"/>
        <end position="591"/>
    </location>
</feature>
<evidence type="ECO:0000256" key="7">
    <source>
        <dbReference type="ARBA" id="ARBA00022692"/>
    </source>
</evidence>
<keyword evidence="7 18" id="KW-0812">Transmembrane</keyword>
<feature type="domain" description="HPt" evidence="23">
    <location>
        <begin position="631"/>
        <end position="731"/>
    </location>
</feature>
<feature type="domain" description="PAS" evidence="21">
    <location>
        <begin position="62"/>
        <end position="115"/>
    </location>
</feature>
<evidence type="ECO:0000259" key="23">
    <source>
        <dbReference type="PROSITE" id="PS50894"/>
    </source>
</evidence>
<accession>A0A4S1CBL2</accession>
<dbReference type="Pfam" id="PF00512">
    <property type="entry name" value="HisKA"/>
    <property type="match status" value="1"/>
</dbReference>
<evidence type="ECO:0000256" key="15">
    <source>
        <dbReference type="ARBA" id="ARBA00068150"/>
    </source>
</evidence>
<dbReference type="GO" id="GO:0005886">
    <property type="term" value="C:plasma membrane"/>
    <property type="evidence" value="ECO:0007669"/>
    <property type="project" value="UniProtKB-SubCell"/>
</dbReference>
<dbReference type="Pfam" id="PF00072">
    <property type="entry name" value="Response_reg"/>
    <property type="match status" value="1"/>
</dbReference>
<evidence type="ECO:0000256" key="4">
    <source>
        <dbReference type="ARBA" id="ARBA00022475"/>
    </source>
</evidence>
<dbReference type="PROSITE" id="PS50110">
    <property type="entry name" value="RESPONSE_REGULATORY"/>
    <property type="match status" value="1"/>
</dbReference>
<dbReference type="CDD" id="cd16922">
    <property type="entry name" value="HATPase_EvgS-ArcB-TorS-like"/>
    <property type="match status" value="1"/>
</dbReference>
<dbReference type="InterPro" id="IPR001789">
    <property type="entry name" value="Sig_transdc_resp-reg_receiver"/>
</dbReference>
<dbReference type="Pfam" id="PF02518">
    <property type="entry name" value="HATPase_c"/>
    <property type="match status" value="1"/>
</dbReference>
<dbReference type="InterPro" id="IPR036097">
    <property type="entry name" value="HisK_dim/P_sf"/>
</dbReference>
<evidence type="ECO:0000256" key="1">
    <source>
        <dbReference type="ARBA" id="ARBA00000085"/>
    </source>
</evidence>
<dbReference type="PROSITE" id="PS50112">
    <property type="entry name" value="PAS"/>
    <property type="match status" value="1"/>
</dbReference>
<keyword evidence="5 17" id="KW-0597">Phosphoprotein</keyword>
<dbReference type="AlphaFoldDB" id="A0A4S1CBL2"/>
<dbReference type="InterPro" id="IPR000014">
    <property type="entry name" value="PAS"/>
</dbReference>
<evidence type="ECO:0000256" key="6">
    <source>
        <dbReference type="ARBA" id="ARBA00022679"/>
    </source>
</evidence>
<dbReference type="Proteomes" id="UP000306416">
    <property type="component" value="Unassembled WGS sequence"/>
</dbReference>
<evidence type="ECO:0000256" key="11">
    <source>
        <dbReference type="ARBA" id="ARBA00022989"/>
    </source>
</evidence>
<dbReference type="InterPro" id="IPR011006">
    <property type="entry name" value="CheY-like_superfamily"/>
</dbReference>
<dbReference type="PROSITE" id="PS50894">
    <property type="entry name" value="HPT"/>
    <property type="match status" value="1"/>
</dbReference>
<keyword evidence="4" id="KW-1003">Cell membrane</keyword>
<dbReference type="GO" id="GO:0005524">
    <property type="term" value="F:ATP binding"/>
    <property type="evidence" value="ECO:0007669"/>
    <property type="project" value="UniProtKB-KW"/>
</dbReference>
<dbReference type="FunFam" id="3.30.565.10:FF:000010">
    <property type="entry name" value="Sensor histidine kinase RcsC"/>
    <property type="match status" value="1"/>
</dbReference>
<dbReference type="SUPFAM" id="SSF55874">
    <property type="entry name" value="ATPase domain of HSP90 chaperone/DNA topoisomerase II/histidine kinase"/>
    <property type="match status" value="1"/>
</dbReference>
<dbReference type="RefSeq" id="WP_135872778.1">
    <property type="nucleotide sequence ID" value="NZ_SRSC01000005.1"/>
</dbReference>